<sequence length="182" mass="20922">MGINSAKRKQLRRKYKRRAAALMSAAILTGAALSGIPATKALAAEAPSNTPQQKQEQTFKHSKDSRPPGRGWHQHKHSWPSPDESQAWYQDGKIYYRSTNNSARDYHYRSDYAYTINNPVQYLKDRAATYGFDAYRDSFSLLSVTNQRAFIEVRKQDTGKLYNVLLERDYNNAWKITSIRAL</sequence>
<feature type="compositionally biased region" description="Polar residues" evidence="1">
    <location>
        <begin position="47"/>
        <end position="56"/>
    </location>
</feature>
<dbReference type="AlphaFoldDB" id="A0A212LVQ8"/>
<dbReference type="RefSeq" id="WP_075752969.1">
    <property type="nucleotide sequence ID" value="NZ_LT608335.1"/>
</dbReference>
<protein>
    <submittedName>
        <fullName evidence="3">Uncharacterized protein</fullName>
    </submittedName>
</protein>
<dbReference type="EMBL" id="FMJE01000004">
    <property type="protein sequence ID" value="SCM81714.1"/>
    <property type="molecule type" value="Genomic_DNA"/>
</dbReference>
<feature type="signal peptide" evidence="2">
    <location>
        <begin position="1"/>
        <end position="43"/>
    </location>
</feature>
<feature type="chain" id="PRO_5012736103" evidence="2">
    <location>
        <begin position="44"/>
        <end position="182"/>
    </location>
</feature>
<organism evidence="3">
    <name type="scientific">uncultured Sporomusa sp</name>
    <dbReference type="NCBI Taxonomy" id="307249"/>
    <lineage>
        <taxon>Bacteria</taxon>
        <taxon>Bacillati</taxon>
        <taxon>Bacillota</taxon>
        <taxon>Negativicutes</taxon>
        <taxon>Selenomonadales</taxon>
        <taxon>Sporomusaceae</taxon>
        <taxon>Sporomusa</taxon>
        <taxon>environmental samples</taxon>
    </lineage>
</organism>
<evidence type="ECO:0000256" key="2">
    <source>
        <dbReference type="SAM" id="SignalP"/>
    </source>
</evidence>
<name>A0A212LVQ8_9FIRM</name>
<keyword evidence="2" id="KW-0732">Signal</keyword>
<evidence type="ECO:0000256" key="1">
    <source>
        <dbReference type="SAM" id="MobiDB-lite"/>
    </source>
</evidence>
<reference evidence="3" key="1">
    <citation type="submission" date="2016-08" db="EMBL/GenBank/DDBJ databases">
        <authorList>
            <person name="Seilhamer J.J."/>
        </authorList>
    </citation>
    <scope>NUCLEOTIDE SEQUENCE</scope>
    <source>
        <strain evidence="3">86</strain>
    </source>
</reference>
<gene>
    <name evidence="3" type="ORF">KL86SPO_40198</name>
</gene>
<feature type="compositionally biased region" description="Basic and acidic residues" evidence="1">
    <location>
        <begin position="57"/>
        <end position="67"/>
    </location>
</feature>
<feature type="region of interest" description="Disordered" evidence="1">
    <location>
        <begin position="43"/>
        <end position="84"/>
    </location>
</feature>
<evidence type="ECO:0000313" key="3">
    <source>
        <dbReference type="EMBL" id="SCM81714.1"/>
    </source>
</evidence>
<proteinExistence type="predicted"/>
<accession>A0A212LVQ8</accession>